<dbReference type="EMBL" id="NHRY01000080">
    <property type="protein sequence ID" value="PPQ35005.1"/>
    <property type="molecule type" value="Genomic_DNA"/>
</dbReference>
<dbReference type="SUPFAM" id="SSF111369">
    <property type="entry name" value="HlyD-like secretion proteins"/>
    <property type="match status" value="1"/>
</dbReference>
<organism evidence="7 8">
    <name type="scientific">Rhodopila globiformis</name>
    <name type="common">Rhodopseudomonas globiformis</name>
    <dbReference type="NCBI Taxonomy" id="1071"/>
    <lineage>
        <taxon>Bacteria</taxon>
        <taxon>Pseudomonadati</taxon>
        <taxon>Pseudomonadota</taxon>
        <taxon>Alphaproteobacteria</taxon>
        <taxon>Acetobacterales</taxon>
        <taxon>Acetobacteraceae</taxon>
        <taxon>Rhodopila</taxon>
    </lineage>
</organism>
<dbReference type="GO" id="GO:0030313">
    <property type="term" value="C:cell envelope"/>
    <property type="evidence" value="ECO:0007669"/>
    <property type="project" value="TreeGrafter"/>
</dbReference>
<comment type="caution">
    <text evidence="7">The sequence shown here is derived from an EMBL/GenBank/DDBJ whole genome shotgun (WGS) entry which is preliminary data.</text>
</comment>
<evidence type="ECO:0000259" key="5">
    <source>
        <dbReference type="Pfam" id="PF25973"/>
    </source>
</evidence>
<dbReference type="Pfam" id="PF25975">
    <property type="entry name" value="CzcB_C"/>
    <property type="match status" value="1"/>
</dbReference>
<evidence type="ECO:0000256" key="1">
    <source>
        <dbReference type="ARBA" id="ARBA00009477"/>
    </source>
</evidence>
<dbReference type="InterPro" id="IPR051909">
    <property type="entry name" value="MFP_Cation_Efflux"/>
</dbReference>
<dbReference type="GO" id="GO:0022857">
    <property type="term" value="F:transmembrane transporter activity"/>
    <property type="evidence" value="ECO:0007669"/>
    <property type="project" value="InterPro"/>
</dbReference>
<keyword evidence="8" id="KW-1185">Reference proteome</keyword>
<comment type="similarity">
    <text evidence="1">Belongs to the membrane fusion protein (MFP) (TC 8.A.1) family.</text>
</comment>
<dbReference type="GO" id="GO:0060003">
    <property type="term" value="P:copper ion export"/>
    <property type="evidence" value="ECO:0007669"/>
    <property type="project" value="TreeGrafter"/>
</dbReference>
<feature type="domain" description="CzcB-like C-terminal circularly permuted SH3-like" evidence="6">
    <location>
        <begin position="311"/>
        <end position="372"/>
    </location>
</feature>
<evidence type="ECO:0000256" key="3">
    <source>
        <dbReference type="SAM" id="SignalP"/>
    </source>
</evidence>
<dbReference type="InterPro" id="IPR058792">
    <property type="entry name" value="Beta-barrel_RND_2"/>
</dbReference>
<protein>
    <submittedName>
        <fullName evidence="7">Uncharacterized protein</fullName>
    </submittedName>
</protein>
<dbReference type="Gene3D" id="2.40.30.170">
    <property type="match status" value="1"/>
</dbReference>
<dbReference type="Gene3D" id="2.40.50.100">
    <property type="match status" value="1"/>
</dbReference>
<accession>A0A2S6NJH2</accession>
<evidence type="ECO:0000313" key="8">
    <source>
        <dbReference type="Proteomes" id="UP000239724"/>
    </source>
</evidence>
<dbReference type="GO" id="GO:0015679">
    <property type="term" value="P:plasma membrane copper ion transport"/>
    <property type="evidence" value="ECO:0007669"/>
    <property type="project" value="TreeGrafter"/>
</dbReference>
<dbReference type="InterPro" id="IPR006143">
    <property type="entry name" value="RND_pump_MFP"/>
</dbReference>
<dbReference type="PANTHER" id="PTHR30097">
    <property type="entry name" value="CATION EFFLUX SYSTEM PROTEIN CUSB"/>
    <property type="match status" value="1"/>
</dbReference>
<keyword evidence="3" id="KW-0732">Signal</keyword>
<evidence type="ECO:0000256" key="2">
    <source>
        <dbReference type="ARBA" id="ARBA00022448"/>
    </source>
</evidence>
<evidence type="ECO:0000259" key="4">
    <source>
        <dbReference type="Pfam" id="PF25954"/>
    </source>
</evidence>
<dbReference type="GO" id="GO:0016020">
    <property type="term" value="C:membrane"/>
    <property type="evidence" value="ECO:0007669"/>
    <property type="project" value="InterPro"/>
</dbReference>
<sequence>MRRIAAALAGLLMISAPPGMAAEQTGGKHADTVTMTPQQQQTIGLKTAKAETRAITEPIKVPGTIAFDPNHVAIVRPLAQGRVIRLLAQPGDAVKANQPLATLDVPTLVNQEEGLASAQASLQEAQAGVAVARDALRRGVILTREGSLSQAETERRRLVLAQAEATASVAQNRVRTLQTQIALLNPGKAPGLADLASPLGGTVVSVNVTPGELIDPTTNSFTVADLSVVVALAQVPEASATLVAVGDPAEVRLASGGSQVWNGKVAALSAQLDTRARTLPARIVLDNRDDTLRAGMFIEATITSNRGRDDVTIPVSAVQFLGKKQVAFTPIGGNRFQSHDLTLGVQQPDWVEVRSGLHAGDEVVTIGSFALKAMLQEAMTSGEH</sequence>
<evidence type="ECO:0000259" key="6">
    <source>
        <dbReference type="Pfam" id="PF25975"/>
    </source>
</evidence>
<dbReference type="InterPro" id="IPR058649">
    <property type="entry name" value="CzcB_C"/>
</dbReference>
<name>A0A2S6NJH2_RHOGL</name>
<keyword evidence="2" id="KW-0813">Transport</keyword>
<proteinExistence type="inferred from homology"/>
<feature type="signal peptide" evidence="3">
    <location>
        <begin position="1"/>
        <end position="21"/>
    </location>
</feature>
<dbReference type="InterPro" id="IPR058647">
    <property type="entry name" value="BSH_CzcB-like"/>
</dbReference>
<dbReference type="Pfam" id="PF25954">
    <property type="entry name" value="Beta-barrel_RND_2"/>
    <property type="match status" value="1"/>
</dbReference>
<evidence type="ECO:0000313" key="7">
    <source>
        <dbReference type="EMBL" id="PPQ35005.1"/>
    </source>
</evidence>
<dbReference type="Pfam" id="PF25973">
    <property type="entry name" value="BSH_CzcB"/>
    <property type="match status" value="1"/>
</dbReference>
<gene>
    <name evidence="7" type="ORF">CCS01_08870</name>
</gene>
<dbReference type="AlphaFoldDB" id="A0A2S6NJH2"/>
<feature type="chain" id="PRO_5015622048" evidence="3">
    <location>
        <begin position="22"/>
        <end position="384"/>
    </location>
</feature>
<dbReference type="Gene3D" id="2.40.420.20">
    <property type="match status" value="1"/>
</dbReference>
<dbReference type="Proteomes" id="UP000239724">
    <property type="component" value="Unassembled WGS sequence"/>
</dbReference>
<dbReference type="FunFam" id="2.40.30.170:FF:000010">
    <property type="entry name" value="Efflux RND transporter periplasmic adaptor subunit"/>
    <property type="match status" value="1"/>
</dbReference>
<dbReference type="PANTHER" id="PTHR30097:SF4">
    <property type="entry name" value="SLR6042 PROTEIN"/>
    <property type="match status" value="1"/>
</dbReference>
<feature type="domain" description="CzcB-like barrel-sandwich hybrid" evidence="5">
    <location>
        <begin position="72"/>
        <end position="225"/>
    </location>
</feature>
<dbReference type="NCBIfam" id="TIGR01730">
    <property type="entry name" value="RND_mfp"/>
    <property type="match status" value="1"/>
</dbReference>
<reference evidence="7 8" key="1">
    <citation type="journal article" date="2018" name="Arch. Microbiol.">
        <title>New insights into the metabolic potential of the phototrophic purple bacterium Rhodopila globiformis DSM 161(T) from its draft genome sequence and evidence for a vanadium-dependent nitrogenase.</title>
        <authorList>
            <person name="Imhoff J.F."/>
            <person name="Rahn T."/>
            <person name="Kunzel S."/>
            <person name="Neulinger S.C."/>
        </authorList>
    </citation>
    <scope>NUCLEOTIDE SEQUENCE [LARGE SCALE GENOMIC DNA]</scope>
    <source>
        <strain evidence="7 8">DSM 161</strain>
    </source>
</reference>
<feature type="domain" description="CusB-like beta-barrel" evidence="4">
    <location>
        <begin position="233"/>
        <end position="304"/>
    </location>
</feature>